<comment type="similarity">
    <text evidence="1 4">Belongs to the carnitine/choline acetyltransferase family.</text>
</comment>
<evidence type="ECO:0000256" key="1">
    <source>
        <dbReference type="ARBA" id="ARBA00005232"/>
    </source>
</evidence>
<dbReference type="InterPro" id="IPR000542">
    <property type="entry name" value="Carn_acyl_trans"/>
</dbReference>
<sequence length="555" mass="63313">MDEPSAELNLPSYPLPELNDTLELYLQSVRVFCSDEELRQTSYAVGEFGKPGGLGEQLQERLRKRAQNPQVDNWLYDLYNSHLYLNCRAPINPFQHFFGSHIEGSVRHSQATRAAIIAITAFRFKQRLAAETLVPDLLNEQPLCMSSLHWLFNTVRVPKIGTDEIRKLPSLDYIVVLRQGCYFKVALQKEQEHVSFADLESLFHQILRSTYETGPAVAALTADDRDNWAQVREIVKGISQQNHELVDMIDGAAFMICLDEGCPSSSTERTNQFLLNEPSTRWSDKCLQFVICSNGSSASVCEHGLLDGGTLQQLNESLKDAITEYKPVSHRIGRVDNVDSVAAIALPERHTFLVNIDVQSHIKRVEEQFRAKNYMTEFGHFQYTKFGGTFFRTHQCAPKTGFQLVIQLASLLYFGYQQPSWETVSMRTFQKGRVDIFQTVLPSVADFCTAIRDADRSASKPTLRRQFHEASKNLTTTLMRVSRGGGFAAHLYALQEVIRKDEDTPLLFTDLTYSKTRPAKLMTDCVQWQDVLQEGGFFMQDLEHVWVHYEVRDDR</sequence>
<organism evidence="6 7">
    <name type="scientific">Lepraria finkii</name>
    <dbReference type="NCBI Taxonomy" id="1340010"/>
    <lineage>
        <taxon>Eukaryota</taxon>
        <taxon>Fungi</taxon>
        <taxon>Dikarya</taxon>
        <taxon>Ascomycota</taxon>
        <taxon>Pezizomycotina</taxon>
        <taxon>Lecanoromycetes</taxon>
        <taxon>OSLEUM clade</taxon>
        <taxon>Lecanoromycetidae</taxon>
        <taxon>Lecanorales</taxon>
        <taxon>Lecanorineae</taxon>
        <taxon>Stereocaulaceae</taxon>
        <taxon>Lepraria</taxon>
    </lineage>
</organism>
<dbReference type="Pfam" id="PF00755">
    <property type="entry name" value="Carn_acyltransf"/>
    <property type="match status" value="1"/>
</dbReference>
<dbReference type="Gene3D" id="3.30.559.10">
    <property type="entry name" value="Chloramphenicol acetyltransferase-like domain"/>
    <property type="match status" value="1"/>
</dbReference>
<evidence type="ECO:0000256" key="2">
    <source>
        <dbReference type="ARBA" id="ARBA00022679"/>
    </source>
</evidence>
<name>A0ABR4AE76_9LECA</name>
<proteinExistence type="inferred from homology"/>
<dbReference type="PANTHER" id="PTHR22589:SF103">
    <property type="entry name" value="CARNITINE O-ACETYL-TRANSFERASE, ISOFORM A-RELATED"/>
    <property type="match status" value="1"/>
</dbReference>
<dbReference type="InterPro" id="IPR039551">
    <property type="entry name" value="Cho/carn_acyl_trans"/>
</dbReference>
<dbReference type="Gene3D" id="3.30.559.70">
    <property type="entry name" value="Choline/Carnitine o-acyltransferase, domain 2"/>
    <property type="match status" value="1"/>
</dbReference>
<dbReference type="SUPFAM" id="SSF52777">
    <property type="entry name" value="CoA-dependent acyltransferases"/>
    <property type="match status" value="2"/>
</dbReference>
<evidence type="ECO:0000313" key="6">
    <source>
        <dbReference type="EMBL" id="KAL2044068.1"/>
    </source>
</evidence>
<dbReference type="PANTHER" id="PTHR22589">
    <property type="entry name" value="CARNITINE O-ACYLTRANSFERASE"/>
    <property type="match status" value="1"/>
</dbReference>
<dbReference type="Proteomes" id="UP001590951">
    <property type="component" value="Unassembled WGS sequence"/>
</dbReference>
<evidence type="ECO:0000256" key="3">
    <source>
        <dbReference type="ARBA" id="ARBA00023315"/>
    </source>
</evidence>
<protein>
    <recommendedName>
        <fullName evidence="5">Choline/carnitine acyltransferase domain-containing protein</fullName>
    </recommendedName>
</protein>
<evidence type="ECO:0000313" key="7">
    <source>
        <dbReference type="Proteomes" id="UP001590951"/>
    </source>
</evidence>
<dbReference type="PROSITE" id="PS00440">
    <property type="entry name" value="ACYLTRANSF_C_2"/>
    <property type="match status" value="1"/>
</dbReference>
<dbReference type="InterPro" id="IPR042231">
    <property type="entry name" value="Cho/carn_acyl_trans_2"/>
</dbReference>
<keyword evidence="7" id="KW-1185">Reference proteome</keyword>
<dbReference type="EMBL" id="JBHFEH010000226">
    <property type="protein sequence ID" value="KAL2044068.1"/>
    <property type="molecule type" value="Genomic_DNA"/>
</dbReference>
<comment type="caution">
    <text evidence="6">The sequence shown here is derived from an EMBL/GenBank/DDBJ whole genome shotgun (WGS) entry which is preliminary data.</text>
</comment>
<feature type="domain" description="Choline/carnitine acyltransferase" evidence="5">
    <location>
        <begin position="14"/>
        <end position="554"/>
    </location>
</feature>
<keyword evidence="2 4" id="KW-0808">Transferase</keyword>
<dbReference type="InterPro" id="IPR023213">
    <property type="entry name" value="CAT-like_dom_sf"/>
</dbReference>
<accession>A0ABR4AE76</accession>
<evidence type="ECO:0000256" key="4">
    <source>
        <dbReference type="RuleBase" id="RU003801"/>
    </source>
</evidence>
<reference evidence="6 7" key="1">
    <citation type="submission" date="2024-09" db="EMBL/GenBank/DDBJ databases">
        <title>Rethinking Asexuality: The Enigmatic Case of Functional Sexual Genes in Lepraria (Stereocaulaceae).</title>
        <authorList>
            <person name="Doellman M."/>
            <person name="Sun Y."/>
            <person name="Barcenas-Pena A."/>
            <person name="Lumbsch H.T."/>
            <person name="Grewe F."/>
        </authorList>
    </citation>
    <scope>NUCLEOTIDE SEQUENCE [LARGE SCALE GENOMIC DNA]</scope>
    <source>
        <strain evidence="6 7">Grewe 0041</strain>
    </source>
</reference>
<evidence type="ECO:0000259" key="5">
    <source>
        <dbReference type="Pfam" id="PF00755"/>
    </source>
</evidence>
<keyword evidence="3 4" id="KW-0012">Acyltransferase</keyword>
<gene>
    <name evidence="6" type="ORF">ABVK25_012498</name>
</gene>